<proteinExistence type="predicted"/>
<sequence length="233" mass="27678">MANLSEANGTVYIKASNIKTIEYFLYIQEESNKYTYYPTQIVGNNDSISELVSSQTIEVDDYFLFTSGFDAEGCWCFENNLNDFFDCTLYQDTDEELTRKMKKYVRKYDIQFQFEYVDAEASQNFIKEQKAIITYDSETAGLSIDIETIKEVPYTVDNLIDYDFYEPDEIVSIQFLLDYYYDYCRGNDFYLKHKDEIIPILKKQKEKEEVYFFLESLESSIPELKEFVEKNKE</sequence>
<reference evidence="1 2" key="1">
    <citation type="submission" date="2018-11" db="EMBL/GenBank/DDBJ databases">
        <title>Species Designations Belie Phenotypic and Genotypic Heterogeneity in Oral Streptococci.</title>
        <authorList>
            <person name="Velsko I."/>
        </authorList>
    </citation>
    <scope>NUCLEOTIDE SEQUENCE [LARGE SCALE GENOMIC DNA]</scope>
    <source>
        <strain evidence="1 2">BCC15</strain>
    </source>
</reference>
<evidence type="ECO:0000313" key="2">
    <source>
        <dbReference type="Proteomes" id="UP000278653"/>
    </source>
</evidence>
<dbReference type="AlphaFoldDB" id="A0A428BI11"/>
<dbReference type="RefSeq" id="WP_125447180.1">
    <property type="nucleotide sequence ID" value="NZ_RJNH01000002.1"/>
</dbReference>
<dbReference type="Proteomes" id="UP000278653">
    <property type="component" value="Unassembled WGS sequence"/>
</dbReference>
<dbReference type="EMBL" id="RJNH01000002">
    <property type="protein sequence ID" value="RSI63002.1"/>
    <property type="molecule type" value="Genomic_DNA"/>
</dbReference>
<name>A0A428BI11_STRMT</name>
<organism evidence="1 2">
    <name type="scientific">Streptococcus mitis</name>
    <dbReference type="NCBI Taxonomy" id="28037"/>
    <lineage>
        <taxon>Bacteria</taxon>
        <taxon>Bacillati</taxon>
        <taxon>Bacillota</taxon>
        <taxon>Bacilli</taxon>
        <taxon>Lactobacillales</taxon>
        <taxon>Streptococcaceae</taxon>
        <taxon>Streptococcus</taxon>
        <taxon>Streptococcus mitis group</taxon>
    </lineage>
</organism>
<evidence type="ECO:0000313" key="1">
    <source>
        <dbReference type="EMBL" id="RSI63002.1"/>
    </source>
</evidence>
<protein>
    <submittedName>
        <fullName evidence="1">Uncharacterized protein</fullName>
    </submittedName>
</protein>
<gene>
    <name evidence="1" type="ORF">D8865_03490</name>
</gene>
<comment type="caution">
    <text evidence="1">The sequence shown here is derived from an EMBL/GenBank/DDBJ whole genome shotgun (WGS) entry which is preliminary data.</text>
</comment>
<accession>A0A428BI11</accession>